<evidence type="ECO:0000313" key="11">
    <source>
        <dbReference type="Proteomes" id="UP001243403"/>
    </source>
</evidence>
<dbReference type="Gene3D" id="1.10.580.10">
    <property type="entry name" value="Citrate Synthase, domain 1"/>
    <property type="match status" value="1"/>
</dbReference>
<evidence type="ECO:0000256" key="5">
    <source>
        <dbReference type="ARBA" id="ARBA00049288"/>
    </source>
</evidence>
<sequence>MSKIATLEIDGKKFELPIIVGSENEVAIDINKLRDLSGVITLDPGYKNSGSCKSDITFLDGELGILRYRGYSIEDLAEKADFLEVSYLLIFGELPTVDQLAQFETDIRKYTLVNEEMKNIIDGFPKTAHPMGVLAALTSALTAFNPKSVNVENEKEMYEAVCKTMGKFLVIATWTYRKSMGYPLNYYDNTKGYVENFMRLMFELPTEPYTANPVVIDALDKLFILHGDHEQNCSTSTVRMVGSSHAGLFASISAGVSALWGPLHGGANQAVLEMLEEIHRNGGDADKYMAKAKDKNDPFRLMGFGHRVYKNFDPRAKIIKKAANEVLSTLGVEDPILAIAKKLEESALEDEYFKSRNLYPNVDFYSGIIYRALGIPTDMFTVMFAIGRLPGWIAQWKEMRENKEPIGRPRQVYTGHPLRDFVPTDKR</sequence>
<name>A0ABT6VBL7_9FLAO</name>
<dbReference type="InterPro" id="IPR036969">
    <property type="entry name" value="Citrate_synthase_sf"/>
</dbReference>
<evidence type="ECO:0000256" key="9">
    <source>
        <dbReference type="RuleBase" id="RU003406"/>
    </source>
</evidence>
<keyword evidence="10" id="KW-0012">Acyltransferase</keyword>
<evidence type="ECO:0000256" key="1">
    <source>
        <dbReference type="ARBA" id="ARBA00004751"/>
    </source>
</evidence>
<dbReference type="InterPro" id="IPR019810">
    <property type="entry name" value="Citrate_synthase_AS"/>
</dbReference>
<dbReference type="InterPro" id="IPR016143">
    <property type="entry name" value="Citrate_synth-like_sm_a-sub"/>
</dbReference>
<dbReference type="NCBIfam" id="NF004126">
    <property type="entry name" value="PRK05614.1"/>
    <property type="match status" value="1"/>
</dbReference>
<keyword evidence="4 7" id="KW-0808">Transferase</keyword>
<dbReference type="Gene3D" id="1.10.230.10">
    <property type="entry name" value="Cytochrome P450-Terp, domain 2"/>
    <property type="match status" value="1"/>
</dbReference>
<dbReference type="Pfam" id="PF00285">
    <property type="entry name" value="Citrate_synt"/>
    <property type="match status" value="1"/>
</dbReference>
<dbReference type="InterPro" id="IPR024176">
    <property type="entry name" value="Citrate_synthase_bac-typ"/>
</dbReference>
<evidence type="ECO:0000256" key="2">
    <source>
        <dbReference type="ARBA" id="ARBA00010566"/>
    </source>
</evidence>
<dbReference type="CDD" id="cd06114">
    <property type="entry name" value="EcCS_like"/>
    <property type="match status" value="1"/>
</dbReference>
<comment type="pathway">
    <text evidence="1 8">Carbohydrate metabolism; tricarboxylic acid cycle; isocitrate from oxaloacetate: step 1/2.</text>
</comment>
<keyword evidence="11" id="KW-1185">Reference proteome</keyword>
<dbReference type="GO" id="GO:0036440">
    <property type="term" value="F:citrate synthase activity"/>
    <property type="evidence" value="ECO:0007669"/>
    <property type="project" value="UniProtKB-EC"/>
</dbReference>
<dbReference type="InterPro" id="IPR016142">
    <property type="entry name" value="Citrate_synth-like_lrg_a-sub"/>
</dbReference>
<keyword evidence="3 8" id="KW-0816">Tricarboxylic acid cycle</keyword>
<dbReference type="RefSeq" id="WP_099713435.1">
    <property type="nucleotide sequence ID" value="NZ_JASCRZ010000005.1"/>
</dbReference>
<dbReference type="InterPro" id="IPR002020">
    <property type="entry name" value="Citrate_synthase"/>
</dbReference>
<proteinExistence type="inferred from homology"/>
<dbReference type="PRINTS" id="PR00143">
    <property type="entry name" value="CITRTSNTHASE"/>
</dbReference>
<reference evidence="10 11" key="1">
    <citation type="submission" date="2023-04" db="EMBL/GenBank/DDBJ databases">
        <title>Two novel species of Flavobacterium.</title>
        <authorList>
            <person name="Liu Q."/>
            <person name="Xin Y.-H."/>
        </authorList>
    </citation>
    <scope>NUCLEOTIDE SEQUENCE [LARGE SCALE GENOMIC DNA]</scope>
    <source>
        <strain evidence="10 11">LB1P51</strain>
    </source>
</reference>
<dbReference type="InterPro" id="IPR010953">
    <property type="entry name" value="Citrate_synthase_typ-I"/>
</dbReference>
<comment type="catalytic activity">
    <reaction evidence="5 8">
        <text>oxaloacetate + acetyl-CoA + H2O = citrate + CoA + H(+)</text>
        <dbReference type="Rhea" id="RHEA:16845"/>
        <dbReference type="ChEBI" id="CHEBI:15377"/>
        <dbReference type="ChEBI" id="CHEBI:15378"/>
        <dbReference type="ChEBI" id="CHEBI:16452"/>
        <dbReference type="ChEBI" id="CHEBI:16947"/>
        <dbReference type="ChEBI" id="CHEBI:57287"/>
        <dbReference type="ChEBI" id="CHEBI:57288"/>
        <dbReference type="EC" id="2.3.3.16"/>
    </reaction>
</comment>
<accession>A0ABT6VBL7</accession>
<dbReference type="PANTHER" id="PTHR42871:SF1">
    <property type="entry name" value="CITRATE SYNTHASE"/>
    <property type="match status" value="1"/>
</dbReference>
<evidence type="ECO:0000313" key="10">
    <source>
        <dbReference type="EMBL" id="MDI5895643.1"/>
    </source>
</evidence>
<dbReference type="Proteomes" id="UP001243403">
    <property type="component" value="Unassembled WGS sequence"/>
</dbReference>
<dbReference type="NCBIfam" id="TIGR01798">
    <property type="entry name" value="cit_synth_I"/>
    <property type="match status" value="1"/>
</dbReference>
<dbReference type="PANTHER" id="PTHR42871">
    <property type="entry name" value="CITRATE SYNTHASE"/>
    <property type="match status" value="1"/>
</dbReference>
<evidence type="ECO:0000256" key="6">
    <source>
        <dbReference type="NCBIfam" id="TIGR01798"/>
    </source>
</evidence>
<organism evidence="10 11">
    <name type="scientific">Flavobacterium algoritolerans</name>
    <dbReference type="NCBI Taxonomy" id="3041254"/>
    <lineage>
        <taxon>Bacteria</taxon>
        <taxon>Pseudomonadati</taxon>
        <taxon>Bacteroidota</taxon>
        <taxon>Flavobacteriia</taxon>
        <taxon>Flavobacteriales</taxon>
        <taxon>Flavobacteriaceae</taxon>
        <taxon>Flavobacterium</taxon>
    </lineage>
</organism>
<comment type="caution">
    <text evidence="10">The sequence shown here is derived from an EMBL/GenBank/DDBJ whole genome shotgun (WGS) entry which is preliminary data.</text>
</comment>
<dbReference type="EMBL" id="JASCRZ010000005">
    <property type="protein sequence ID" value="MDI5895643.1"/>
    <property type="molecule type" value="Genomic_DNA"/>
</dbReference>
<dbReference type="PROSITE" id="PS00480">
    <property type="entry name" value="CITRATE_SYNTHASE"/>
    <property type="match status" value="1"/>
</dbReference>
<dbReference type="Gene3D" id="2.20.28.60">
    <property type="match status" value="1"/>
</dbReference>
<gene>
    <name evidence="10" type="ORF">QLS65_12140</name>
</gene>
<dbReference type="PIRSF" id="PIRSF001369">
    <property type="entry name" value="Citrate_synth"/>
    <property type="match status" value="1"/>
</dbReference>
<evidence type="ECO:0000256" key="8">
    <source>
        <dbReference type="RuleBase" id="RU003370"/>
    </source>
</evidence>
<evidence type="ECO:0000256" key="3">
    <source>
        <dbReference type="ARBA" id="ARBA00022532"/>
    </source>
</evidence>
<evidence type="ECO:0000256" key="4">
    <source>
        <dbReference type="ARBA" id="ARBA00022679"/>
    </source>
</evidence>
<comment type="similarity">
    <text evidence="2 7 9">Belongs to the citrate synthase family.</text>
</comment>
<protein>
    <recommendedName>
        <fullName evidence="6 7">Citrate synthase</fullName>
    </recommendedName>
</protein>
<evidence type="ECO:0000256" key="7">
    <source>
        <dbReference type="PIRNR" id="PIRNR001369"/>
    </source>
</evidence>
<dbReference type="SUPFAM" id="SSF48256">
    <property type="entry name" value="Citrate synthase"/>
    <property type="match status" value="1"/>
</dbReference>